<name>A0A1D8TYA8_9CYAN</name>
<dbReference type="EMBL" id="CP017599">
    <property type="protein sequence ID" value="AOX02628.1"/>
    <property type="molecule type" value="Genomic_DNA"/>
</dbReference>
<accession>A0A1D8TYA8</accession>
<dbReference type="KEGG" id="mpro:BJP34_27135"/>
<evidence type="ECO:0000313" key="2">
    <source>
        <dbReference type="Proteomes" id="UP000177870"/>
    </source>
</evidence>
<dbReference type="RefSeq" id="WP_070395030.1">
    <property type="nucleotide sequence ID" value="NZ_CP017599.1"/>
</dbReference>
<reference evidence="2" key="1">
    <citation type="submission" date="2016-10" db="EMBL/GenBank/DDBJ databases">
        <title>Comparative genomics uncovers the prolific and rare metabolic potential of the cyanobacterial genus Moorea.</title>
        <authorList>
            <person name="Leao T."/>
            <person name="Castelao G."/>
            <person name="Korobeynikov A."/>
            <person name="Monroe E.A."/>
            <person name="Podell S."/>
            <person name="Glukhov E."/>
            <person name="Allen E."/>
            <person name="Gerwick W.H."/>
            <person name="Gerwick L."/>
        </authorList>
    </citation>
    <scope>NUCLEOTIDE SEQUENCE [LARGE SCALE GENOMIC DNA]</scope>
    <source>
        <strain evidence="2">PAL-8-15-08-1</strain>
    </source>
</reference>
<evidence type="ECO:0000313" key="1">
    <source>
        <dbReference type="EMBL" id="AOX02628.1"/>
    </source>
</evidence>
<sequence>MINISESTNANLLGLALRFPTSKLIVEILSNMGISLRNSLHDNYEEHQVVDVSHFHLELYSHHQTINDFPTLILETDNLANSLSVLPDGFKVIYKGSTDLDNYSVVALCKYSAGLEVKIYERRL</sequence>
<organism evidence="1 2">
    <name type="scientific">Moorena producens PAL-8-15-08-1</name>
    <dbReference type="NCBI Taxonomy" id="1458985"/>
    <lineage>
        <taxon>Bacteria</taxon>
        <taxon>Bacillati</taxon>
        <taxon>Cyanobacteriota</taxon>
        <taxon>Cyanophyceae</taxon>
        <taxon>Coleofasciculales</taxon>
        <taxon>Coleofasciculaceae</taxon>
        <taxon>Moorena</taxon>
    </lineage>
</organism>
<dbReference type="AlphaFoldDB" id="A0A1D8TYA8"/>
<gene>
    <name evidence="1" type="ORF">BJP34_27135</name>
</gene>
<protein>
    <submittedName>
        <fullName evidence="1">Uncharacterized protein</fullName>
    </submittedName>
</protein>
<dbReference type="Proteomes" id="UP000177870">
    <property type="component" value="Chromosome"/>
</dbReference>
<proteinExistence type="predicted"/>